<keyword evidence="6" id="KW-1185">Reference proteome</keyword>
<evidence type="ECO:0000259" key="4">
    <source>
        <dbReference type="Pfam" id="PF00891"/>
    </source>
</evidence>
<evidence type="ECO:0000313" key="6">
    <source>
        <dbReference type="Proteomes" id="UP001530293"/>
    </source>
</evidence>
<dbReference type="InterPro" id="IPR036390">
    <property type="entry name" value="WH_DNA-bd_sf"/>
</dbReference>
<evidence type="ECO:0000313" key="5">
    <source>
        <dbReference type="EMBL" id="KAL3756669.1"/>
    </source>
</evidence>
<dbReference type="Pfam" id="PF00891">
    <property type="entry name" value="Methyltransf_2"/>
    <property type="match status" value="1"/>
</dbReference>
<dbReference type="InterPro" id="IPR036388">
    <property type="entry name" value="WH-like_DNA-bd_sf"/>
</dbReference>
<dbReference type="SUPFAM" id="SSF53335">
    <property type="entry name" value="S-adenosyl-L-methionine-dependent methyltransferases"/>
    <property type="match status" value="1"/>
</dbReference>
<comment type="caution">
    <text evidence="5">The sequence shown here is derived from an EMBL/GenBank/DDBJ whole genome shotgun (WGS) entry which is preliminary data.</text>
</comment>
<protein>
    <recommendedName>
        <fullName evidence="4">O-methyltransferase C-terminal domain-containing protein</fullName>
    </recommendedName>
</protein>
<feature type="domain" description="O-methyltransferase C-terminal" evidence="4">
    <location>
        <begin position="240"/>
        <end position="449"/>
    </location>
</feature>
<evidence type="ECO:0000256" key="1">
    <source>
        <dbReference type="ARBA" id="ARBA00022603"/>
    </source>
</evidence>
<dbReference type="CDD" id="cd02440">
    <property type="entry name" value="AdoMet_MTases"/>
    <property type="match status" value="1"/>
</dbReference>
<name>A0ABD3LY49_9STRA</name>
<evidence type="ECO:0000256" key="2">
    <source>
        <dbReference type="ARBA" id="ARBA00022679"/>
    </source>
</evidence>
<dbReference type="GO" id="GO:0032259">
    <property type="term" value="P:methylation"/>
    <property type="evidence" value="ECO:0007669"/>
    <property type="project" value="UniProtKB-KW"/>
</dbReference>
<proteinExistence type="predicted"/>
<dbReference type="Proteomes" id="UP001530293">
    <property type="component" value="Unassembled WGS sequence"/>
</dbReference>
<dbReference type="PANTHER" id="PTHR11746">
    <property type="entry name" value="O-METHYLTRANSFERASE"/>
    <property type="match status" value="1"/>
</dbReference>
<organism evidence="5 6">
    <name type="scientific">Discostella pseudostelligera</name>
    <dbReference type="NCBI Taxonomy" id="259834"/>
    <lineage>
        <taxon>Eukaryota</taxon>
        <taxon>Sar</taxon>
        <taxon>Stramenopiles</taxon>
        <taxon>Ochrophyta</taxon>
        <taxon>Bacillariophyta</taxon>
        <taxon>Coscinodiscophyceae</taxon>
        <taxon>Thalassiosirophycidae</taxon>
        <taxon>Stephanodiscales</taxon>
        <taxon>Stephanodiscaceae</taxon>
        <taxon>Discostella</taxon>
    </lineage>
</organism>
<dbReference type="PROSITE" id="PS51683">
    <property type="entry name" value="SAM_OMT_II"/>
    <property type="match status" value="1"/>
</dbReference>
<dbReference type="GO" id="GO:0008168">
    <property type="term" value="F:methyltransferase activity"/>
    <property type="evidence" value="ECO:0007669"/>
    <property type="project" value="UniProtKB-KW"/>
</dbReference>
<keyword evidence="1" id="KW-0489">Methyltransferase</keyword>
<dbReference type="Gene3D" id="1.10.10.10">
    <property type="entry name" value="Winged helix-like DNA-binding domain superfamily/Winged helix DNA-binding domain"/>
    <property type="match status" value="1"/>
</dbReference>
<reference evidence="5 6" key="1">
    <citation type="submission" date="2024-10" db="EMBL/GenBank/DDBJ databases">
        <title>Updated reference genomes for cyclostephanoid diatoms.</title>
        <authorList>
            <person name="Roberts W.R."/>
            <person name="Alverson A.J."/>
        </authorList>
    </citation>
    <scope>NUCLEOTIDE SEQUENCE [LARGE SCALE GENOMIC DNA]</scope>
    <source>
        <strain evidence="5 6">AJA232-27</strain>
    </source>
</reference>
<evidence type="ECO:0000256" key="3">
    <source>
        <dbReference type="ARBA" id="ARBA00022691"/>
    </source>
</evidence>
<sequence length="470" mass="51159">MLPPFAVQMALGLSISTISKSGRTHCPRFHFHIILRNDGLPNPKTLRRQVSQSCYNNVDDVDDSTRFSAVDPHEPSKAELEIMQLAQSHFSAQALLAAIRVGAFDVLEFDPNGDESGASLSLTVDEIITKIHRFGANAASINRDALFRCLRLLCSSGVMKEVINDANESAFVLTETGRLLQRSRRNSESLSMASFVLHWCEIPLWNAWSHLPDYVAGSINNLSPEGDDTLEKPSDITSPPFDRANGMSASEYYKAHASSCSHRNAVARYASSNEIESILDAMQSSSVLNESILAGKTVVDIGGGYGDLINAMAVSMPSIGECYCLDLPDVIDDAISTTTNNYNKNLVSGNMFDASTIPQCDYIITKHVLCDFSDEDVVRALQSFHTVLLSNKGKGGGKVVIMDAVLPNGNDLNGKWNAALSYDVLLMLTGRRGERSRIEWSNLAEKAGFVLEDVVSTSSVTVDLAILSPK</sequence>
<dbReference type="InterPro" id="IPR029063">
    <property type="entry name" value="SAM-dependent_MTases_sf"/>
</dbReference>
<keyword evidence="2" id="KW-0808">Transferase</keyword>
<dbReference type="SUPFAM" id="SSF46785">
    <property type="entry name" value="Winged helix' DNA-binding domain"/>
    <property type="match status" value="1"/>
</dbReference>
<dbReference type="InterPro" id="IPR016461">
    <property type="entry name" value="COMT-like"/>
</dbReference>
<gene>
    <name evidence="5" type="ORF">ACHAWU_002572</name>
</gene>
<dbReference type="EMBL" id="JALLBG020000299">
    <property type="protein sequence ID" value="KAL3756669.1"/>
    <property type="molecule type" value="Genomic_DNA"/>
</dbReference>
<dbReference type="Gene3D" id="3.40.50.150">
    <property type="entry name" value="Vaccinia Virus protein VP39"/>
    <property type="match status" value="1"/>
</dbReference>
<dbReference type="InterPro" id="IPR001077">
    <property type="entry name" value="COMT_C"/>
</dbReference>
<dbReference type="AlphaFoldDB" id="A0ABD3LY49"/>
<accession>A0ABD3LY49</accession>
<keyword evidence="3" id="KW-0949">S-adenosyl-L-methionine</keyword>